<evidence type="ECO:0000256" key="1">
    <source>
        <dbReference type="SAM" id="MobiDB-lite"/>
    </source>
</evidence>
<reference evidence="3 4" key="1">
    <citation type="journal article" date="2015" name="Nature">
        <title>rRNA introns, odd ribosomes, and small enigmatic genomes across a large radiation of phyla.</title>
        <authorList>
            <person name="Brown C.T."/>
            <person name="Hug L.A."/>
            <person name="Thomas B.C."/>
            <person name="Sharon I."/>
            <person name="Castelle C.J."/>
            <person name="Singh A."/>
            <person name="Wilkins M.J."/>
            <person name="Williams K.H."/>
            <person name="Banfield J.F."/>
        </authorList>
    </citation>
    <scope>NUCLEOTIDE SEQUENCE [LARGE SCALE GENOMIC DNA]</scope>
</reference>
<dbReference type="EMBL" id="LCAL01000018">
    <property type="protein sequence ID" value="KKR90129.1"/>
    <property type="molecule type" value="Genomic_DNA"/>
</dbReference>
<feature type="signal peptide" evidence="2">
    <location>
        <begin position="1"/>
        <end position="21"/>
    </location>
</feature>
<comment type="caution">
    <text evidence="3">The sequence shown here is derived from an EMBL/GenBank/DDBJ whole genome shotgun (WGS) entry which is preliminary data.</text>
</comment>
<dbReference type="AlphaFoldDB" id="A0A0G0UN13"/>
<keyword evidence="2" id="KW-0732">Signal</keyword>
<proteinExistence type="predicted"/>
<protein>
    <submittedName>
        <fullName evidence="3">Uncharacterized protein</fullName>
    </submittedName>
</protein>
<evidence type="ECO:0000256" key="2">
    <source>
        <dbReference type="SAM" id="SignalP"/>
    </source>
</evidence>
<dbReference type="Proteomes" id="UP000034275">
    <property type="component" value="Unassembled WGS sequence"/>
</dbReference>
<sequence>MISIAFLTVSVIAVSAKNANANNNNGKGKTVSSTVQTVTQLESKVRNPKAKEALQIAAETTEQVEATAESALNEMYGRPGFLKFIIGPDYKNAGEVRSEIVKLRNEIRKLTKTGEGLTGSDKTAIDQSIAALQTDLVAIETKLSDALKGISLFGWLSKLLNGFTAPEASPTPTVLPSASPSASPTAVPSASPSAAPTASATPAV</sequence>
<organism evidence="3 4">
    <name type="scientific">Candidatus Woesebacteria bacterium GW2011_GWD1_41_12</name>
    <dbReference type="NCBI Taxonomy" id="1618593"/>
    <lineage>
        <taxon>Bacteria</taxon>
        <taxon>Candidatus Woeseibacteriota</taxon>
    </lineage>
</organism>
<gene>
    <name evidence="3" type="ORF">UU39_C0018G0002</name>
</gene>
<feature type="region of interest" description="Disordered" evidence="1">
    <location>
        <begin position="169"/>
        <end position="204"/>
    </location>
</feature>
<feature type="chain" id="PRO_5002534679" evidence="2">
    <location>
        <begin position="22"/>
        <end position="204"/>
    </location>
</feature>
<evidence type="ECO:0000313" key="3">
    <source>
        <dbReference type="EMBL" id="KKR90129.1"/>
    </source>
</evidence>
<name>A0A0G0UN13_9BACT</name>
<accession>A0A0G0UN13</accession>
<evidence type="ECO:0000313" key="4">
    <source>
        <dbReference type="Proteomes" id="UP000034275"/>
    </source>
</evidence>